<comment type="caution">
    <text evidence="2">The sequence shown here is derived from an EMBL/GenBank/DDBJ whole genome shotgun (WGS) entry which is preliminary data.</text>
</comment>
<name>A0AA86PVR2_9EUKA</name>
<protein>
    <submittedName>
        <fullName evidence="2">Uncharacterized protein</fullName>
    </submittedName>
</protein>
<dbReference type="EMBL" id="CATOUU010000754">
    <property type="protein sequence ID" value="CAI9945908.1"/>
    <property type="molecule type" value="Genomic_DNA"/>
</dbReference>
<reference evidence="3 4" key="2">
    <citation type="submission" date="2024-07" db="EMBL/GenBank/DDBJ databases">
        <authorList>
            <person name="Akdeniz Z."/>
        </authorList>
    </citation>
    <scope>NUCLEOTIDE SEQUENCE [LARGE SCALE GENOMIC DNA]</scope>
</reference>
<proteinExistence type="predicted"/>
<dbReference type="Proteomes" id="UP001642409">
    <property type="component" value="Unassembled WGS sequence"/>
</dbReference>
<organism evidence="2">
    <name type="scientific">Hexamita inflata</name>
    <dbReference type="NCBI Taxonomy" id="28002"/>
    <lineage>
        <taxon>Eukaryota</taxon>
        <taxon>Metamonada</taxon>
        <taxon>Diplomonadida</taxon>
        <taxon>Hexamitidae</taxon>
        <taxon>Hexamitinae</taxon>
        <taxon>Hexamita</taxon>
    </lineage>
</organism>
<evidence type="ECO:0000313" key="4">
    <source>
        <dbReference type="Proteomes" id="UP001642409"/>
    </source>
</evidence>
<reference evidence="2" key="1">
    <citation type="submission" date="2023-06" db="EMBL/GenBank/DDBJ databases">
        <authorList>
            <person name="Kurt Z."/>
        </authorList>
    </citation>
    <scope>NUCLEOTIDE SEQUENCE</scope>
</reference>
<dbReference type="AlphaFoldDB" id="A0AA86PVR2"/>
<evidence type="ECO:0000313" key="2">
    <source>
        <dbReference type="EMBL" id="CAI9945908.1"/>
    </source>
</evidence>
<feature type="coiled-coil region" evidence="1">
    <location>
        <begin position="34"/>
        <end position="448"/>
    </location>
</feature>
<evidence type="ECO:0000256" key="1">
    <source>
        <dbReference type="SAM" id="Coils"/>
    </source>
</evidence>
<gene>
    <name evidence="2" type="ORF">HINF_LOCUS33553</name>
    <name evidence="3" type="ORF">HINF_LOCUS54586</name>
</gene>
<evidence type="ECO:0000313" key="3">
    <source>
        <dbReference type="EMBL" id="CAL6070569.1"/>
    </source>
</evidence>
<dbReference type="EMBL" id="CAXDID020000284">
    <property type="protein sequence ID" value="CAL6070569.1"/>
    <property type="molecule type" value="Genomic_DNA"/>
</dbReference>
<keyword evidence="4" id="KW-1185">Reference proteome</keyword>
<feature type="coiled-coil region" evidence="1">
    <location>
        <begin position="548"/>
        <end position="663"/>
    </location>
</feature>
<dbReference type="SUPFAM" id="SSF57997">
    <property type="entry name" value="Tropomyosin"/>
    <property type="match status" value="1"/>
</dbReference>
<sequence length="698" mass="82406">MEQIKQLQIENAELKSTAPLQQSQLDDDKKTQLLQKARNTLKQLSSENEQLKIEISQIKLQNVTHPNYEKLLFDYQSITRQNQQLKEQLAEKDLSLFKSQQFIHNPEQKLTDLISQYTQQIQIMAEKNRVLEETKQTQYSSPNNNFEVLDLKNCLHKAECEIQRLREVEIENIRITTENSQLYNQTREFKRQVEEMQNNDIGLQKELQQSNKLMQEIQPRLDQAENRVSQLQDEIQQLLRTNSDLTKDYSKSQQDFIQLQNQVEINTKSSEKQISAVQEDLQLSNQQRQQLNQQISQLQDENQQLRNQISVNVSNTQILEQQLRNSEQNANNFENRVKELNIQTALQNQQIQDQQTQFEHTIREKQDLQIQLQTVQEKYLQMNTSYQKQLGLNEESKQTINDLELALREKLSELSQLKQLLDQSVVQVQSSTEEIQNLKKKLQTVKSDSSENQTALEQSRLLVEQLQQSFGVQIQEKNQIIVKQSDEQVQLLAQIRQITRLFGEMGSIIDVEDSQQQKPSEFVQKLLFKLRQYKEEQQNKMDVHTELVAQLKYDIQILQQKLNEQQQIENLSQSQVDALNNQINQKDIQISTLCKELNALNEQREVEKRETLKNEEHKKQLRKFVEDCKRRIDVYEQNNFEFTQTLKRKEAEVENEVERVRMEWKQKVASFCERAISLLRTGGKEQIANEILQLAEGM</sequence>
<keyword evidence="1" id="KW-0175">Coiled coil</keyword>
<accession>A0AA86PVR2</accession>